<evidence type="ECO:0000256" key="2">
    <source>
        <dbReference type="SAM" id="Phobius"/>
    </source>
</evidence>
<reference evidence="3 4" key="1">
    <citation type="journal article" date="2019" name="Int. J. Syst. Evol. Microbiol.">
        <title>The Global Catalogue of Microorganisms (GCM) 10K type strain sequencing project: providing services to taxonomists for standard genome sequencing and annotation.</title>
        <authorList>
            <consortium name="The Broad Institute Genomics Platform"/>
            <consortium name="The Broad Institute Genome Sequencing Center for Infectious Disease"/>
            <person name="Wu L."/>
            <person name="Ma J."/>
        </authorList>
    </citation>
    <scope>NUCLEOTIDE SEQUENCE [LARGE SCALE GENOMIC DNA]</scope>
    <source>
        <strain evidence="3 4">JCM 3146</strain>
    </source>
</reference>
<comment type="caution">
    <text evidence="3">The sequence shown here is derived from an EMBL/GenBank/DDBJ whole genome shotgun (WGS) entry which is preliminary data.</text>
</comment>
<dbReference type="RefSeq" id="WP_308206068.1">
    <property type="nucleotide sequence ID" value="NZ_JAMXMX010000007.1"/>
</dbReference>
<evidence type="ECO:0000313" key="3">
    <source>
        <dbReference type="EMBL" id="GAA0356792.1"/>
    </source>
</evidence>
<feature type="transmembrane region" description="Helical" evidence="2">
    <location>
        <begin position="105"/>
        <end position="125"/>
    </location>
</feature>
<dbReference type="Proteomes" id="UP001501822">
    <property type="component" value="Unassembled WGS sequence"/>
</dbReference>
<keyword evidence="2" id="KW-1133">Transmembrane helix</keyword>
<sequence length="184" mass="20000">MSNAADDPGHRPPPPRQGDPHPYQGDPQPHLGDPQPHPGGPPYGGYAPPPPNQPPPPAAWQGPPPGYGPPAPYPGPPARPARPAGKGFLGALFDMSFDHMVTIKVVRAAYALSIAAYTGIALLMLYEAWGFSVWNKFLEWITILATPVVWLTGILTTRLALEFVINQFKISEHLKVIRDQNEPR</sequence>
<protein>
    <recommendedName>
        <fullName evidence="5">DUF4282 domain-containing protein</fullName>
    </recommendedName>
</protein>
<proteinExistence type="predicted"/>
<accession>A0ABN0X7U3</accession>
<feature type="transmembrane region" description="Helical" evidence="2">
    <location>
        <begin position="137"/>
        <end position="161"/>
    </location>
</feature>
<keyword evidence="4" id="KW-1185">Reference proteome</keyword>
<organism evidence="3 4">
    <name type="scientific">Actinoallomurus spadix</name>
    <dbReference type="NCBI Taxonomy" id="79912"/>
    <lineage>
        <taxon>Bacteria</taxon>
        <taxon>Bacillati</taxon>
        <taxon>Actinomycetota</taxon>
        <taxon>Actinomycetes</taxon>
        <taxon>Streptosporangiales</taxon>
        <taxon>Thermomonosporaceae</taxon>
        <taxon>Actinoallomurus</taxon>
    </lineage>
</organism>
<dbReference type="Pfam" id="PF14110">
    <property type="entry name" value="DUF4282"/>
    <property type="match status" value="1"/>
</dbReference>
<name>A0ABN0X7U3_9ACTN</name>
<evidence type="ECO:0008006" key="5">
    <source>
        <dbReference type="Google" id="ProtNLM"/>
    </source>
</evidence>
<feature type="compositionally biased region" description="Low complexity" evidence="1">
    <location>
        <begin position="20"/>
        <end position="34"/>
    </location>
</feature>
<gene>
    <name evidence="3" type="ORF">GCM10010151_53040</name>
</gene>
<evidence type="ECO:0000256" key="1">
    <source>
        <dbReference type="SAM" id="MobiDB-lite"/>
    </source>
</evidence>
<keyword evidence="2" id="KW-0812">Transmembrane</keyword>
<dbReference type="InterPro" id="IPR025557">
    <property type="entry name" value="DUF4282"/>
</dbReference>
<evidence type="ECO:0000313" key="4">
    <source>
        <dbReference type="Proteomes" id="UP001501822"/>
    </source>
</evidence>
<keyword evidence="2" id="KW-0472">Membrane</keyword>
<feature type="compositionally biased region" description="Pro residues" evidence="1">
    <location>
        <begin position="35"/>
        <end position="80"/>
    </location>
</feature>
<dbReference type="EMBL" id="BAAABM010000047">
    <property type="protein sequence ID" value="GAA0356792.1"/>
    <property type="molecule type" value="Genomic_DNA"/>
</dbReference>
<feature type="region of interest" description="Disordered" evidence="1">
    <location>
        <begin position="1"/>
        <end position="80"/>
    </location>
</feature>
<dbReference type="SUPFAM" id="SSF81995">
    <property type="entry name" value="beta-sandwich domain of Sec23/24"/>
    <property type="match status" value="1"/>
</dbReference>